<dbReference type="GO" id="GO:1902657">
    <property type="term" value="P:protein localization to prospore membrane"/>
    <property type="evidence" value="ECO:0007669"/>
    <property type="project" value="InterPro"/>
</dbReference>
<organism evidence="1 2">
    <name type="scientific">Synchytrium endobioticum</name>
    <dbReference type="NCBI Taxonomy" id="286115"/>
    <lineage>
        <taxon>Eukaryota</taxon>
        <taxon>Fungi</taxon>
        <taxon>Fungi incertae sedis</taxon>
        <taxon>Chytridiomycota</taxon>
        <taxon>Chytridiomycota incertae sedis</taxon>
        <taxon>Chytridiomycetes</taxon>
        <taxon>Synchytriales</taxon>
        <taxon>Synchytriaceae</taxon>
        <taxon>Synchytrium</taxon>
    </lineage>
</organism>
<dbReference type="VEuPathDB" id="FungiDB:SeMB42_g02475"/>
<dbReference type="AlphaFoldDB" id="A0A507CPK1"/>
<accession>A0A507CPK1</accession>
<gene>
    <name evidence="1" type="ORF">SeLEV6574_g06269</name>
</gene>
<dbReference type="EMBL" id="QEAM01000343">
    <property type="protein sequence ID" value="TPX41063.1"/>
    <property type="molecule type" value="Genomic_DNA"/>
</dbReference>
<dbReference type="PANTHER" id="PTHR28076:SF1">
    <property type="entry name" value="PROSPORE MEMBRANE ADAPTER PROTEIN SPO71"/>
    <property type="match status" value="1"/>
</dbReference>
<reference evidence="1 2" key="1">
    <citation type="journal article" date="2019" name="Sci. Rep.">
        <title>Comparative genomics of chytrid fungi reveal insights into the obligate biotrophic and pathogenic lifestyle of Synchytrium endobioticum.</title>
        <authorList>
            <person name="van de Vossenberg B.T.L.H."/>
            <person name="Warris S."/>
            <person name="Nguyen H.D.T."/>
            <person name="van Gent-Pelzer M.P.E."/>
            <person name="Joly D.L."/>
            <person name="van de Geest H.C."/>
            <person name="Bonants P.J.M."/>
            <person name="Smith D.S."/>
            <person name="Levesque C.A."/>
            <person name="van der Lee T.A.J."/>
        </authorList>
    </citation>
    <scope>NUCLEOTIDE SEQUENCE [LARGE SCALE GENOMIC DNA]</scope>
    <source>
        <strain evidence="1 2">LEV6574</strain>
    </source>
</reference>
<dbReference type="PANTHER" id="PTHR28076">
    <property type="entry name" value="SPORULATION-SPECIFIC PROTEIN 71"/>
    <property type="match status" value="1"/>
</dbReference>
<evidence type="ECO:0000313" key="2">
    <source>
        <dbReference type="Proteomes" id="UP000320475"/>
    </source>
</evidence>
<sequence>MHEKCRNGIRCNIKGNNIDLTNVDCIEIIEDGGRKRMSVKLENSHVWTLQTLSEVSLSYWIKNLLDLAAYWRARHIINMKTEREITSTVKTPSPPQQEKSAIPVTAFKQRIKQFEMQVMQEQNYAYQLWPWCLYSGCYSIIKTGILFVKLQNQHIFMARHCVLTTTHFILLRPARRYKTWLRKHDTISIPLPSPSSDSHVFVMSGKGPVVDTWFKEIEEGKHVEHFSVFWYIGVERATQCGRSKPKRAGRRSDLMRAEFKTRGISDMIMWVTSINAVLASMASN</sequence>
<evidence type="ECO:0000313" key="1">
    <source>
        <dbReference type="EMBL" id="TPX41063.1"/>
    </source>
</evidence>
<evidence type="ECO:0008006" key="3">
    <source>
        <dbReference type="Google" id="ProtNLM"/>
    </source>
</evidence>
<protein>
    <recommendedName>
        <fullName evidence="3">PH domain-containing protein</fullName>
    </recommendedName>
</protein>
<name>A0A507CPK1_9FUNG</name>
<proteinExistence type="predicted"/>
<comment type="caution">
    <text evidence="1">The sequence shown here is derived from an EMBL/GenBank/DDBJ whole genome shotgun (WGS) entry which is preliminary data.</text>
</comment>
<dbReference type="InterPro" id="IPR040345">
    <property type="entry name" value="Mug56/Spo71"/>
</dbReference>
<dbReference type="Proteomes" id="UP000320475">
    <property type="component" value="Unassembled WGS sequence"/>
</dbReference>